<evidence type="ECO:0000256" key="4">
    <source>
        <dbReference type="ARBA" id="ARBA00022692"/>
    </source>
</evidence>
<feature type="transmembrane region" description="Helical" evidence="7">
    <location>
        <begin position="91"/>
        <end position="113"/>
    </location>
</feature>
<dbReference type="InterPro" id="IPR036259">
    <property type="entry name" value="MFS_trans_sf"/>
</dbReference>
<keyword evidence="2" id="KW-0813">Transport</keyword>
<reference evidence="9" key="1">
    <citation type="submission" date="2019-09" db="EMBL/GenBank/DDBJ databases">
        <title>Genomic analysis of Haloferax sp. CBA1149.</title>
        <authorList>
            <person name="Roh S.W."/>
        </authorList>
    </citation>
    <scope>NUCLEOTIDE SEQUENCE</scope>
    <source>
        <strain evidence="9">CBA1149</strain>
    </source>
</reference>
<dbReference type="AlphaFoldDB" id="A0A643JST0"/>
<feature type="transmembrane region" description="Helical" evidence="7">
    <location>
        <begin position="125"/>
        <end position="150"/>
    </location>
</feature>
<feature type="transmembrane region" description="Helical" evidence="7">
    <location>
        <begin position="349"/>
        <end position="372"/>
    </location>
</feature>
<evidence type="ECO:0000256" key="1">
    <source>
        <dbReference type="ARBA" id="ARBA00004651"/>
    </source>
</evidence>
<feature type="transmembrane region" description="Helical" evidence="7">
    <location>
        <begin position="156"/>
        <end position="175"/>
    </location>
</feature>
<feature type="transmembrane region" description="Helical" evidence="7">
    <location>
        <begin position="234"/>
        <end position="254"/>
    </location>
</feature>
<dbReference type="EMBL" id="VZUS01000005">
    <property type="protein sequence ID" value="KAB1185206.1"/>
    <property type="molecule type" value="Genomic_DNA"/>
</dbReference>
<organism evidence="9">
    <name type="scientific">Haloferax sp. CBA1149</name>
    <dbReference type="NCBI Taxonomy" id="2650753"/>
    <lineage>
        <taxon>Archaea</taxon>
        <taxon>Methanobacteriati</taxon>
        <taxon>Methanobacteriota</taxon>
        <taxon>Stenosarchaea group</taxon>
        <taxon>Halobacteria</taxon>
        <taxon>Halobacteriales</taxon>
        <taxon>Haloferacaceae</taxon>
        <taxon>Haloferax</taxon>
    </lineage>
</organism>
<feature type="transmembrane region" description="Helical" evidence="7">
    <location>
        <begin position="203"/>
        <end position="222"/>
    </location>
</feature>
<keyword evidence="4 7" id="KW-0812">Transmembrane</keyword>
<accession>A0A643JST0</accession>
<evidence type="ECO:0000256" key="7">
    <source>
        <dbReference type="SAM" id="Phobius"/>
    </source>
</evidence>
<sequence length="377" mass="39582">MLLTVSLAWAVLQAGRFLLSPLLPTIIEDLQITEATAGLALALFQGVYAITQYPGGEYSDRWTRATLIVPGLALLVLGFATFGIAGGLAGFVLAAVVTGLGKGFFAIPSRALLSDLFVEQRGRALGLYAAGTDLGGLLASGLAILALTYATWRTPFIPIAILLGILTIIFAIWSAEGYTVGSPELDATGTARRLLASPKQRRTLVAFGLFYFMVGGFINFFPTYLIEAKGFDQQLASATFAVVFGVGIAIKPVAGGLSDRFRRESIAVIGLLVAAGALALLAFADARAFIYLSVVVLAIGYKMEFPLADAIIFDNAPEDDRGADLGAARAFFLGANAVGPAYVGIVATYLSYVAAFAGLAVCLVVAAGLLYWDARIR</sequence>
<dbReference type="GO" id="GO:0022857">
    <property type="term" value="F:transmembrane transporter activity"/>
    <property type="evidence" value="ECO:0007669"/>
    <property type="project" value="InterPro"/>
</dbReference>
<name>A0A643JST0_9EURY</name>
<dbReference type="InterPro" id="IPR011701">
    <property type="entry name" value="MFS"/>
</dbReference>
<dbReference type="PANTHER" id="PTHR23517:SF3">
    <property type="entry name" value="INTEGRAL MEMBRANE TRANSPORT PROTEIN"/>
    <property type="match status" value="1"/>
</dbReference>
<gene>
    <name evidence="9" type="ORF">Hfx1149_15950</name>
</gene>
<evidence type="ECO:0000256" key="5">
    <source>
        <dbReference type="ARBA" id="ARBA00022989"/>
    </source>
</evidence>
<evidence type="ECO:0000256" key="6">
    <source>
        <dbReference type="ARBA" id="ARBA00023136"/>
    </source>
</evidence>
<feature type="domain" description="Major facilitator superfamily (MFS) profile" evidence="8">
    <location>
        <begin position="1"/>
        <end position="377"/>
    </location>
</feature>
<keyword evidence="6 7" id="KW-0472">Membrane</keyword>
<comment type="caution">
    <text evidence="9">The sequence shown here is derived from an EMBL/GenBank/DDBJ whole genome shotgun (WGS) entry which is preliminary data.</text>
</comment>
<dbReference type="SUPFAM" id="SSF103473">
    <property type="entry name" value="MFS general substrate transporter"/>
    <property type="match status" value="1"/>
</dbReference>
<proteinExistence type="predicted"/>
<dbReference type="RefSeq" id="WP_151139916.1">
    <property type="nucleotide sequence ID" value="NZ_VZUS01000005.1"/>
</dbReference>
<evidence type="ECO:0000256" key="2">
    <source>
        <dbReference type="ARBA" id="ARBA00022448"/>
    </source>
</evidence>
<dbReference type="InterPro" id="IPR050171">
    <property type="entry name" value="MFS_Transporters"/>
</dbReference>
<feature type="transmembrane region" description="Helical" evidence="7">
    <location>
        <begin position="62"/>
        <end position="85"/>
    </location>
</feature>
<dbReference type="PROSITE" id="PS50850">
    <property type="entry name" value="MFS"/>
    <property type="match status" value="1"/>
</dbReference>
<dbReference type="PANTHER" id="PTHR23517">
    <property type="entry name" value="RESISTANCE PROTEIN MDTM, PUTATIVE-RELATED-RELATED"/>
    <property type="match status" value="1"/>
</dbReference>
<dbReference type="InterPro" id="IPR020846">
    <property type="entry name" value="MFS_dom"/>
</dbReference>
<protein>
    <submittedName>
        <fullName evidence="9">MFS transporter</fullName>
    </submittedName>
</protein>
<evidence type="ECO:0000256" key="3">
    <source>
        <dbReference type="ARBA" id="ARBA00022475"/>
    </source>
</evidence>
<feature type="transmembrane region" description="Helical" evidence="7">
    <location>
        <begin position="266"/>
        <end position="284"/>
    </location>
</feature>
<keyword evidence="5 7" id="KW-1133">Transmembrane helix</keyword>
<dbReference type="GO" id="GO:0005886">
    <property type="term" value="C:plasma membrane"/>
    <property type="evidence" value="ECO:0007669"/>
    <property type="project" value="UniProtKB-SubCell"/>
</dbReference>
<comment type="subcellular location">
    <subcellularLocation>
        <location evidence="1">Cell membrane</location>
        <topology evidence="1">Multi-pass membrane protein</topology>
    </subcellularLocation>
</comment>
<evidence type="ECO:0000313" key="9">
    <source>
        <dbReference type="EMBL" id="KAB1185206.1"/>
    </source>
</evidence>
<keyword evidence="3" id="KW-1003">Cell membrane</keyword>
<dbReference type="Pfam" id="PF07690">
    <property type="entry name" value="MFS_1"/>
    <property type="match status" value="1"/>
</dbReference>
<dbReference type="Gene3D" id="1.20.1250.20">
    <property type="entry name" value="MFS general substrate transporter like domains"/>
    <property type="match status" value="2"/>
</dbReference>
<evidence type="ECO:0000259" key="8">
    <source>
        <dbReference type="PROSITE" id="PS50850"/>
    </source>
</evidence>